<dbReference type="OrthoDB" id="9802472at2"/>
<accession>A0A1G7K6D2</accession>
<keyword evidence="5" id="KW-0548">Nucleotidyltransferase</keyword>
<feature type="region of interest" description="Disordered" evidence="21">
    <location>
        <begin position="574"/>
        <end position="597"/>
    </location>
</feature>
<keyword evidence="4" id="KW-0808">Transferase</keyword>
<feature type="domain" description="ATP-dependent DNA ligase family profile" evidence="22">
    <location>
        <begin position="369"/>
        <end position="503"/>
    </location>
</feature>
<dbReference type="NCBIfam" id="NF004628">
    <property type="entry name" value="PRK05972.1"/>
    <property type="match status" value="1"/>
</dbReference>
<dbReference type="Gene3D" id="2.40.50.140">
    <property type="entry name" value="Nucleic acid-binding proteins"/>
    <property type="match status" value="1"/>
</dbReference>
<comment type="catalytic activity">
    <reaction evidence="20">
        <text>ATP + (deoxyribonucleotide)n-3'-hydroxyl + 5'-phospho-(deoxyribonucleotide)m = (deoxyribonucleotide)n+m + AMP + diphosphate.</text>
        <dbReference type="EC" id="6.5.1.1"/>
    </reaction>
</comment>
<keyword evidence="9" id="KW-0227">DNA damage</keyword>
<dbReference type="Pfam" id="PF01068">
    <property type="entry name" value="DNA_ligase_A_M"/>
    <property type="match status" value="1"/>
</dbReference>
<dbReference type="Pfam" id="PF21686">
    <property type="entry name" value="LigD_Prim-Pol"/>
    <property type="match status" value="1"/>
</dbReference>
<dbReference type="NCBIfam" id="TIGR02778">
    <property type="entry name" value="ligD_pol"/>
    <property type="match status" value="1"/>
</dbReference>
<keyword evidence="15" id="KW-0233">DNA recombination</keyword>
<evidence type="ECO:0000256" key="8">
    <source>
        <dbReference type="ARBA" id="ARBA00022741"/>
    </source>
</evidence>
<keyword evidence="17" id="KW-0464">Manganese</keyword>
<evidence type="ECO:0000256" key="9">
    <source>
        <dbReference type="ARBA" id="ARBA00022763"/>
    </source>
</evidence>
<feature type="region of interest" description="Disordered" evidence="21">
    <location>
        <begin position="616"/>
        <end position="641"/>
    </location>
</feature>
<evidence type="ECO:0000256" key="16">
    <source>
        <dbReference type="ARBA" id="ARBA00023204"/>
    </source>
</evidence>
<evidence type="ECO:0000256" key="13">
    <source>
        <dbReference type="ARBA" id="ARBA00022932"/>
    </source>
</evidence>
<evidence type="ECO:0000256" key="2">
    <source>
        <dbReference type="ARBA" id="ARBA00012727"/>
    </source>
</evidence>
<name>A0A1G7K6D2_9BACT</name>
<reference evidence="24" key="1">
    <citation type="submission" date="2016-10" db="EMBL/GenBank/DDBJ databases">
        <authorList>
            <person name="Varghese N."/>
            <person name="Submissions S."/>
        </authorList>
    </citation>
    <scope>NUCLEOTIDE SEQUENCE [LARGE SCALE GENOMIC DNA]</scope>
    <source>
        <strain evidence="24">GAS232</strain>
    </source>
</reference>
<dbReference type="Proteomes" id="UP000182427">
    <property type="component" value="Chromosome I"/>
</dbReference>
<evidence type="ECO:0000256" key="7">
    <source>
        <dbReference type="ARBA" id="ARBA00022723"/>
    </source>
</evidence>
<dbReference type="InterPro" id="IPR014143">
    <property type="entry name" value="NHEJ_ligase_prk"/>
</dbReference>
<dbReference type="PROSITE" id="PS50160">
    <property type="entry name" value="DNA_LIGASE_A3"/>
    <property type="match status" value="1"/>
</dbReference>
<evidence type="ECO:0000256" key="17">
    <source>
        <dbReference type="ARBA" id="ARBA00023211"/>
    </source>
</evidence>
<dbReference type="Gene3D" id="3.30.1490.70">
    <property type="match status" value="1"/>
</dbReference>
<dbReference type="GO" id="GO:0003910">
    <property type="term" value="F:DNA ligase (ATP) activity"/>
    <property type="evidence" value="ECO:0007669"/>
    <property type="project" value="UniProtKB-EC"/>
</dbReference>
<dbReference type="RefSeq" id="WP_083345055.1">
    <property type="nucleotide sequence ID" value="NZ_LT629690.1"/>
</dbReference>
<dbReference type="GO" id="GO:0004527">
    <property type="term" value="F:exonuclease activity"/>
    <property type="evidence" value="ECO:0007669"/>
    <property type="project" value="UniProtKB-KW"/>
</dbReference>
<evidence type="ECO:0000256" key="6">
    <source>
        <dbReference type="ARBA" id="ARBA00022722"/>
    </source>
</evidence>
<feature type="region of interest" description="Disordered" evidence="21">
    <location>
        <begin position="1"/>
        <end position="25"/>
    </location>
</feature>
<keyword evidence="12" id="KW-0067">ATP-binding</keyword>
<dbReference type="SUPFAM" id="SSF50249">
    <property type="entry name" value="Nucleic acid-binding proteins"/>
    <property type="match status" value="1"/>
</dbReference>
<evidence type="ECO:0000256" key="5">
    <source>
        <dbReference type="ARBA" id="ARBA00022695"/>
    </source>
</evidence>
<evidence type="ECO:0000256" key="10">
    <source>
        <dbReference type="ARBA" id="ARBA00022801"/>
    </source>
</evidence>
<keyword evidence="24" id="KW-1185">Reference proteome</keyword>
<evidence type="ECO:0000313" key="23">
    <source>
        <dbReference type="EMBL" id="SDF32544.1"/>
    </source>
</evidence>
<evidence type="ECO:0000256" key="20">
    <source>
        <dbReference type="ARBA" id="ARBA00034003"/>
    </source>
</evidence>
<proteinExistence type="predicted"/>
<dbReference type="GO" id="GO:0003677">
    <property type="term" value="F:DNA binding"/>
    <property type="evidence" value="ECO:0007669"/>
    <property type="project" value="UniProtKB-KW"/>
</dbReference>
<dbReference type="InterPro" id="IPR052171">
    <property type="entry name" value="NHEJ_LigD"/>
</dbReference>
<dbReference type="AlphaFoldDB" id="A0A1G7K6D2"/>
<dbReference type="PANTHER" id="PTHR42705:SF2">
    <property type="entry name" value="BIFUNCTIONAL NON-HOMOLOGOUS END JOINING PROTEIN LIGD"/>
    <property type="match status" value="1"/>
</dbReference>
<dbReference type="GO" id="GO:0006281">
    <property type="term" value="P:DNA repair"/>
    <property type="evidence" value="ECO:0007669"/>
    <property type="project" value="UniProtKB-KW"/>
</dbReference>
<evidence type="ECO:0000256" key="4">
    <source>
        <dbReference type="ARBA" id="ARBA00022679"/>
    </source>
</evidence>
<keyword evidence="7" id="KW-0479">Metal-binding</keyword>
<evidence type="ECO:0000256" key="1">
    <source>
        <dbReference type="ARBA" id="ARBA00001936"/>
    </source>
</evidence>
<protein>
    <recommendedName>
        <fullName evidence="2">DNA ligase (ATP)</fullName>
        <ecNumber evidence="2">6.5.1.1</ecNumber>
    </recommendedName>
    <alternativeName>
        <fullName evidence="19">NHEJ DNA polymerase</fullName>
    </alternativeName>
</protein>
<sequence>MATKKVAKKTASTKQAKPTAGDAVDEQLARYRSMRDFSVTAEPSGKQKSTSAASLPFVIQKHAATRLHYDFRLGWNGVLKSWAVAKGPSYVVADKRLAVQVEDHPMEYGGFEGIIPRGQYGGGTVMVWDQGTWEPHVDVNEGLRKGSLKFALNGRKLHGNWTLVRMGGKAAQEAKPNWLLIKEHDEYERTPDDPAITEEMPDSAVTGRSLEQIAEASTHVWNSKETATEGQAWYRQRARDADAASGGTANVTAPSKKTPTFNNASLAKLPKEKLPDFIKPQLAQEATAPPSGDEWLHEIKLDGYRMQARKQGSRVQLFTRSGLDWTHRMKSVAEAIKTLDVQDAILDGEVVVLDEKGISSFANLQASFEKNEKHPVTFFLFDLLHLNGHNTRGLPLKERKRLLHTVLNNENDGLKLSEDIAGDGAKIFRSACELHAEGIISKKADAVYHSGRSTLWLKSKCVLEQEFVIGGWVDLSNGSRGVGSLLLGYYDDAGKLIYAGRTGTGFTQRTHKLLRDKLDAIETKSNPFAAIDAAGRKDAHWVKPQLVAQVRFATWTADNLVRQAAFQGLREDKPAKEVHREMGPPSAKHKSIAPAETKKDVQTLLEPAAETKTTTKSAKVVSIDSKRPKRAAEQQTKTTPSLRLTHPEKVVDPESGVTKRELMDYLWAVSEEMLPHIAGRPLSLVRCPEGSDHQCFYQKHVNHMLPAGVGSVMVADKKGGAPEPYITLDTAEALAGLAQMSVLEIHPWGSRNDNLEHPDRIIIDLDPDESLPWSTVCEAALEVRDVLKSAGVESFVKTTGGKGLHVLFPITPKHDFAFMKTWTHGLVQAMEQARPELYLTKMTKAARTGKIYLDYLRNERGATAVAPYSMRARSGLPVSMPLEWKELTSNTRPRYTVHDFEEWKPRLKKNPWRKVFELKQTLNAAALEHFAPKAKRS</sequence>
<feature type="region of interest" description="Disordered" evidence="21">
    <location>
        <begin position="236"/>
        <end position="263"/>
    </location>
</feature>
<keyword evidence="13" id="KW-0239">DNA-directed DNA polymerase</keyword>
<evidence type="ECO:0000256" key="11">
    <source>
        <dbReference type="ARBA" id="ARBA00022839"/>
    </source>
</evidence>
<dbReference type="CDD" id="cd07971">
    <property type="entry name" value="OBF_DNA_ligase_LigD"/>
    <property type="match status" value="1"/>
</dbReference>
<evidence type="ECO:0000256" key="18">
    <source>
        <dbReference type="ARBA" id="ARBA00023268"/>
    </source>
</evidence>
<keyword evidence="11" id="KW-0269">Exonuclease</keyword>
<dbReference type="GO" id="GO:0003887">
    <property type="term" value="F:DNA-directed DNA polymerase activity"/>
    <property type="evidence" value="ECO:0007669"/>
    <property type="project" value="UniProtKB-KW"/>
</dbReference>
<feature type="compositionally biased region" description="Polar residues" evidence="21">
    <location>
        <begin position="247"/>
        <end position="263"/>
    </location>
</feature>
<evidence type="ECO:0000256" key="12">
    <source>
        <dbReference type="ARBA" id="ARBA00022840"/>
    </source>
</evidence>
<dbReference type="Pfam" id="PF13298">
    <property type="entry name" value="LigD_N"/>
    <property type="match status" value="1"/>
</dbReference>
<evidence type="ECO:0000259" key="22">
    <source>
        <dbReference type="PROSITE" id="PS50160"/>
    </source>
</evidence>
<evidence type="ECO:0000256" key="15">
    <source>
        <dbReference type="ARBA" id="ARBA00023172"/>
    </source>
</evidence>
<dbReference type="CDD" id="cd07906">
    <property type="entry name" value="Adenylation_DNA_ligase_LigD_LigC"/>
    <property type="match status" value="1"/>
</dbReference>
<dbReference type="InterPro" id="IPR012340">
    <property type="entry name" value="NA-bd_OB-fold"/>
</dbReference>
<dbReference type="NCBIfam" id="TIGR02779">
    <property type="entry name" value="NHEJ_ligase_lig"/>
    <property type="match status" value="1"/>
</dbReference>
<dbReference type="NCBIfam" id="TIGR02777">
    <property type="entry name" value="LigD_PE_dom"/>
    <property type="match status" value="1"/>
</dbReference>
<dbReference type="InterPro" id="IPR012310">
    <property type="entry name" value="DNA_ligase_ATP-dep_cent"/>
</dbReference>
<dbReference type="InterPro" id="IPR012309">
    <property type="entry name" value="DNA_ligase_ATP-dep_C"/>
</dbReference>
<keyword evidence="10" id="KW-0378">Hydrolase</keyword>
<dbReference type="Pfam" id="PF04679">
    <property type="entry name" value="DNA_ligase_A_C"/>
    <property type="match status" value="1"/>
</dbReference>
<evidence type="ECO:0000313" key="24">
    <source>
        <dbReference type="Proteomes" id="UP000182427"/>
    </source>
</evidence>
<keyword evidence="18" id="KW-0511">Multifunctional enzyme</keyword>
<evidence type="ECO:0000256" key="19">
    <source>
        <dbReference type="ARBA" id="ARBA00029943"/>
    </source>
</evidence>
<dbReference type="SUPFAM" id="SSF56091">
    <property type="entry name" value="DNA ligase/mRNA capping enzyme, catalytic domain"/>
    <property type="match status" value="1"/>
</dbReference>
<comment type="cofactor">
    <cofactor evidence="1">
        <name>Mn(2+)</name>
        <dbReference type="ChEBI" id="CHEBI:29035"/>
    </cofactor>
</comment>
<keyword evidence="14" id="KW-0238">DNA-binding</keyword>
<keyword evidence="6" id="KW-0540">Nuclease</keyword>
<dbReference type="InterPro" id="IPR033651">
    <property type="entry name" value="PaeLigD_Pol-like"/>
</dbReference>
<dbReference type="Gene3D" id="3.30.470.30">
    <property type="entry name" value="DNA ligase/mRNA capping enzyme"/>
    <property type="match status" value="1"/>
</dbReference>
<evidence type="ECO:0000256" key="21">
    <source>
        <dbReference type="SAM" id="MobiDB-lite"/>
    </source>
</evidence>
<dbReference type="NCBIfam" id="TIGR02776">
    <property type="entry name" value="NHEJ_ligase_prk"/>
    <property type="match status" value="1"/>
</dbReference>
<dbReference type="EC" id="6.5.1.1" evidence="2"/>
<dbReference type="InterPro" id="IPR014146">
    <property type="entry name" value="LigD_ligase_dom"/>
</dbReference>
<keyword evidence="16" id="KW-0234">DNA repair</keyword>
<feature type="compositionally biased region" description="Low complexity" evidence="21">
    <location>
        <begin position="9"/>
        <end position="20"/>
    </location>
</feature>
<dbReference type="InterPro" id="IPR014144">
    <property type="entry name" value="LigD_PE_domain"/>
</dbReference>
<keyword evidence="8" id="KW-0547">Nucleotide-binding</keyword>
<dbReference type="Gene3D" id="3.90.920.10">
    <property type="entry name" value="DNA primase, PRIM domain"/>
    <property type="match status" value="1"/>
</dbReference>
<evidence type="ECO:0000256" key="14">
    <source>
        <dbReference type="ARBA" id="ARBA00023125"/>
    </source>
</evidence>
<dbReference type="GO" id="GO:0005524">
    <property type="term" value="F:ATP binding"/>
    <property type="evidence" value="ECO:0007669"/>
    <property type="project" value="UniProtKB-KW"/>
</dbReference>
<keyword evidence="3" id="KW-0436">Ligase</keyword>
<dbReference type="CDD" id="cd04862">
    <property type="entry name" value="PaeLigD_Pol_like"/>
    <property type="match status" value="1"/>
</dbReference>
<dbReference type="InterPro" id="IPR014145">
    <property type="entry name" value="LigD_pol_dom"/>
</dbReference>
<dbReference type="EMBL" id="LT629690">
    <property type="protein sequence ID" value="SDF32544.1"/>
    <property type="molecule type" value="Genomic_DNA"/>
</dbReference>
<dbReference type="PANTHER" id="PTHR42705">
    <property type="entry name" value="BIFUNCTIONAL NON-HOMOLOGOUS END JOINING PROTEIN LIGD"/>
    <property type="match status" value="1"/>
</dbReference>
<dbReference type="GO" id="GO:0046872">
    <property type="term" value="F:metal ion binding"/>
    <property type="evidence" value="ECO:0007669"/>
    <property type="project" value="UniProtKB-KW"/>
</dbReference>
<gene>
    <name evidence="23" type="ORF">SAMN05444167_2067</name>
</gene>
<evidence type="ECO:0000256" key="3">
    <source>
        <dbReference type="ARBA" id="ARBA00022598"/>
    </source>
</evidence>
<dbReference type="GO" id="GO:0006310">
    <property type="term" value="P:DNA recombination"/>
    <property type="evidence" value="ECO:0007669"/>
    <property type="project" value="UniProtKB-KW"/>
</dbReference>
<organism evidence="23 24">
    <name type="scientific">Terriglobus roseus</name>
    <dbReference type="NCBI Taxonomy" id="392734"/>
    <lineage>
        <taxon>Bacteria</taxon>
        <taxon>Pseudomonadati</taxon>
        <taxon>Acidobacteriota</taxon>
        <taxon>Terriglobia</taxon>
        <taxon>Terriglobales</taxon>
        <taxon>Acidobacteriaceae</taxon>
        <taxon>Terriglobus</taxon>
    </lineage>
</organism>